<reference evidence="2" key="1">
    <citation type="submission" date="2021-06" db="EMBL/GenBank/DDBJ databases">
        <authorList>
            <person name="Huq M.A."/>
        </authorList>
    </citation>
    <scope>NUCLEOTIDE SEQUENCE</scope>
    <source>
        <strain evidence="2">MAH-26</strain>
    </source>
</reference>
<dbReference type="EMBL" id="JAHSPG010000001">
    <property type="protein sequence ID" value="MBV4355961.1"/>
    <property type="molecule type" value="Genomic_DNA"/>
</dbReference>
<dbReference type="PANTHER" id="PTHR32060">
    <property type="entry name" value="TAIL-SPECIFIC PROTEASE"/>
    <property type="match status" value="1"/>
</dbReference>
<dbReference type="InterPro" id="IPR005151">
    <property type="entry name" value="Tail-specific_protease"/>
</dbReference>
<dbReference type="PANTHER" id="PTHR32060:SF30">
    <property type="entry name" value="CARBOXY-TERMINAL PROCESSING PROTEASE CTPA"/>
    <property type="match status" value="1"/>
</dbReference>
<dbReference type="SMART" id="SM00245">
    <property type="entry name" value="TSPc"/>
    <property type="match status" value="1"/>
</dbReference>
<dbReference type="GO" id="GO:0008236">
    <property type="term" value="F:serine-type peptidase activity"/>
    <property type="evidence" value="ECO:0007669"/>
    <property type="project" value="InterPro"/>
</dbReference>
<dbReference type="CDD" id="cd07562">
    <property type="entry name" value="Peptidase_S41_TRI"/>
    <property type="match status" value="1"/>
</dbReference>
<proteinExistence type="predicted"/>
<feature type="domain" description="Tail specific protease" evidence="1">
    <location>
        <begin position="518"/>
        <end position="716"/>
    </location>
</feature>
<name>A0A9E2S572_9BACT</name>
<dbReference type="GO" id="GO:0004175">
    <property type="term" value="F:endopeptidase activity"/>
    <property type="evidence" value="ECO:0007669"/>
    <property type="project" value="TreeGrafter"/>
</dbReference>
<dbReference type="GO" id="GO:0030288">
    <property type="term" value="C:outer membrane-bounded periplasmic space"/>
    <property type="evidence" value="ECO:0007669"/>
    <property type="project" value="TreeGrafter"/>
</dbReference>
<dbReference type="GO" id="GO:0006508">
    <property type="term" value="P:proteolysis"/>
    <property type="evidence" value="ECO:0007669"/>
    <property type="project" value="InterPro"/>
</dbReference>
<organism evidence="2 3">
    <name type="scientific">Pinibacter aurantiacus</name>
    <dbReference type="NCBI Taxonomy" id="2851599"/>
    <lineage>
        <taxon>Bacteria</taxon>
        <taxon>Pseudomonadati</taxon>
        <taxon>Bacteroidota</taxon>
        <taxon>Chitinophagia</taxon>
        <taxon>Chitinophagales</taxon>
        <taxon>Chitinophagaceae</taxon>
        <taxon>Pinibacter</taxon>
    </lineage>
</organism>
<evidence type="ECO:0000313" key="3">
    <source>
        <dbReference type="Proteomes" id="UP000812270"/>
    </source>
</evidence>
<sequence length="739" mass="83181">MKKITLSLIITSFFLQCGLTQSKQNLNLDFEQTIQNFPSTWETFGNKSYKIYSDSDHVKSGKFSAVIENNGDASDFAALAFNLPDNYDGKTIHLKGFIKTENVTGGYAGLWMRIDPQVGFDNMNKRGITGTTDWKEYDITLPLNPYKTDKIVIGGLLVGKGKMWLDDFKVIVDGKDLNSQKIAVLEKPTFPADKDTAFDNGSKIVFPALSDALVNNLELLGNVWGFLKYHHPAIAAGNYNWDYELFRVLPDYLNVKNNQERDNILTTWIDKYGSVPACKKCDPASKDAVLKPDLSWIDNSNLSNDLKSKLKEIYANRHQGNNYYIALTPDVGNPTFEHENRYNKMSYPDDGFRLLCLYKYWSMVEYFYPNKHLTNKKWDTVLKEYIPTFINSKDELAYELAALQLIGELNDTHANLWGGGDQISALRGNNFAPFKGDFVENKFVVTDYYNPEFSEVARLKIGDVITHINGKPIRSIVDSLRPYYPASNDAAMLRDMSVDLLRSSQKTISLSYISGNQRKETELSLYEKGKLNMYRLYKVNANERCFKLLDGNIGYVTLANIKQEDIPDIKERLRDTKGIIIDIRNYPSTFVPFALGSWFVSRSTSFVKFTNGNINNPEEFTFTKPLEIPGNKNPYKGKLVVLVNEISQSQAEYTAMAFRAGKNSTIIGSTTAGADGNVSSIVLPGGLSTIISGIGVYYPNGKETQRIGIVPDITVKPTIEGIKKGKDEVLDKAIEVINK</sequence>
<dbReference type="GO" id="GO:0007165">
    <property type="term" value="P:signal transduction"/>
    <property type="evidence" value="ECO:0007669"/>
    <property type="project" value="TreeGrafter"/>
</dbReference>
<gene>
    <name evidence="2" type="ORF">KTO63_02295</name>
</gene>
<dbReference type="Proteomes" id="UP000812270">
    <property type="component" value="Unassembled WGS sequence"/>
</dbReference>
<comment type="caution">
    <text evidence="2">The sequence shown here is derived from an EMBL/GenBank/DDBJ whole genome shotgun (WGS) entry which is preliminary data.</text>
</comment>
<evidence type="ECO:0000259" key="1">
    <source>
        <dbReference type="SMART" id="SM00245"/>
    </source>
</evidence>
<dbReference type="Pfam" id="PF03572">
    <property type="entry name" value="Peptidase_S41"/>
    <property type="match status" value="1"/>
</dbReference>
<dbReference type="RefSeq" id="WP_217789505.1">
    <property type="nucleotide sequence ID" value="NZ_JAHSPG010000001.1"/>
</dbReference>
<evidence type="ECO:0000313" key="2">
    <source>
        <dbReference type="EMBL" id="MBV4355961.1"/>
    </source>
</evidence>
<dbReference type="AlphaFoldDB" id="A0A9E2S572"/>
<accession>A0A9E2S572</accession>
<keyword evidence="3" id="KW-1185">Reference proteome</keyword>
<protein>
    <recommendedName>
        <fullName evidence="1">Tail specific protease domain-containing protein</fullName>
    </recommendedName>
</protein>